<proteinExistence type="predicted"/>
<organism evidence="1 2">
    <name type="scientific">Novosphingobium endophyticum</name>
    <dbReference type="NCBI Taxonomy" id="1955250"/>
    <lineage>
        <taxon>Bacteria</taxon>
        <taxon>Pseudomonadati</taxon>
        <taxon>Pseudomonadota</taxon>
        <taxon>Alphaproteobacteria</taxon>
        <taxon>Sphingomonadales</taxon>
        <taxon>Sphingomonadaceae</taxon>
        <taxon>Novosphingobium</taxon>
    </lineage>
</organism>
<accession>A0A916TT74</accession>
<dbReference type="Proteomes" id="UP000608154">
    <property type="component" value="Unassembled WGS sequence"/>
</dbReference>
<dbReference type="EMBL" id="BMHK01000014">
    <property type="protein sequence ID" value="GGC03975.1"/>
    <property type="molecule type" value="Genomic_DNA"/>
</dbReference>
<reference evidence="1" key="1">
    <citation type="journal article" date="2014" name="Int. J. Syst. Evol. Microbiol.">
        <title>Complete genome sequence of Corynebacterium casei LMG S-19264T (=DSM 44701T), isolated from a smear-ripened cheese.</title>
        <authorList>
            <consortium name="US DOE Joint Genome Institute (JGI-PGF)"/>
            <person name="Walter F."/>
            <person name="Albersmeier A."/>
            <person name="Kalinowski J."/>
            <person name="Ruckert C."/>
        </authorList>
    </citation>
    <scope>NUCLEOTIDE SEQUENCE</scope>
    <source>
        <strain evidence="1">CGMCC 1.15095</strain>
    </source>
</reference>
<dbReference type="RefSeq" id="WP_188771658.1">
    <property type="nucleotide sequence ID" value="NZ_BMHK01000014.1"/>
</dbReference>
<protein>
    <submittedName>
        <fullName evidence="1">Uncharacterized protein</fullName>
    </submittedName>
</protein>
<comment type="caution">
    <text evidence="1">The sequence shown here is derived from an EMBL/GenBank/DDBJ whole genome shotgun (WGS) entry which is preliminary data.</text>
</comment>
<sequence>MATDSVFLVSCELAGDSLPLRREGYAGAYVTCLVSSPDIREAIWLASEALDEDEYEVVDIYSAVRFDPREWKGDAEMISLAEQTRADTETRYSTFDTWGH</sequence>
<gene>
    <name evidence="1" type="ORF">GCM10011494_23020</name>
</gene>
<dbReference type="AlphaFoldDB" id="A0A916TT74"/>
<reference evidence="1" key="2">
    <citation type="submission" date="2020-09" db="EMBL/GenBank/DDBJ databases">
        <authorList>
            <person name="Sun Q."/>
            <person name="Zhou Y."/>
        </authorList>
    </citation>
    <scope>NUCLEOTIDE SEQUENCE</scope>
    <source>
        <strain evidence="1">CGMCC 1.15095</strain>
    </source>
</reference>
<evidence type="ECO:0000313" key="1">
    <source>
        <dbReference type="EMBL" id="GGC03975.1"/>
    </source>
</evidence>
<name>A0A916TT74_9SPHN</name>
<keyword evidence="2" id="KW-1185">Reference proteome</keyword>
<evidence type="ECO:0000313" key="2">
    <source>
        <dbReference type="Proteomes" id="UP000608154"/>
    </source>
</evidence>